<gene>
    <name evidence="2" type="ORF">QWY14_12720</name>
</gene>
<dbReference type="SUPFAM" id="SSF55073">
    <property type="entry name" value="Nucleotide cyclase"/>
    <property type="match status" value="1"/>
</dbReference>
<proteinExistence type="predicted"/>
<dbReference type="PANTHER" id="PTHR45138">
    <property type="entry name" value="REGULATORY COMPONENTS OF SENSORY TRANSDUCTION SYSTEM"/>
    <property type="match status" value="1"/>
</dbReference>
<evidence type="ECO:0000259" key="1">
    <source>
        <dbReference type="PROSITE" id="PS50887"/>
    </source>
</evidence>
<accession>A0ABT8N457</accession>
<dbReference type="Gene3D" id="3.30.70.270">
    <property type="match status" value="1"/>
</dbReference>
<protein>
    <submittedName>
        <fullName evidence="2">GGDEF domain-containing protein</fullName>
    </submittedName>
</protein>
<dbReference type="Pfam" id="PF00990">
    <property type="entry name" value="GGDEF"/>
    <property type="match status" value="1"/>
</dbReference>
<organism evidence="2 3">
    <name type="scientific">Planococcus shixiaomingii</name>
    <dbReference type="NCBI Taxonomy" id="3058393"/>
    <lineage>
        <taxon>Bacteria</taxon>
        <taxon>Bacillati</taxon>
        <taxon>Bacillota</taxon>
        <taxon>Bacilli</taxon>
        <taxon>Bacillales</taxon>
        <taxon>Caryophanaceae</taxon>
        <taxon>Planococcus</taxon>
    </lineage>
</organism>
<comment type="caution">
    <text evidence="2">The sequence shown here is derived from an EMBL/GenBank/DDBJ whole genome shotgun (WGS) entry which is preliminary data.</text>
</comment>
<dbReference type="InterPro" id="IPR043128">
    <property type="entry name" value="Rev_trsase/Diguanyl_cyclase"/>
</dbReference>
<dbReference type="EMBL" id="JAUJWV010000002">
    <property type="protein sequence ID" value="MDN7242669.1"/>
    <property type="molecule type" value="Genomic_DNA"/>
</dbReference>
<dbReference type="InterPro" id="IPR029787">
    <property type="entry name" value="Nucleotide_cyclase"/>
</dbReference>
<dbReference type="InterPro" id="IPR000160">
    <property type="entry name" value="GGDEF_dom"/>
</dbReference>
<dbReference type="RefSeq" id="WP_301724221.1">
    <property type="nucleotide sequence ID" value="NZ_JAUJWV010000002.1"/>
</dbReference>
<reference evidence="2 3" key="1">
    <citation type="submission" date="2023-06" db="EMBL/GenBank/DDBJ databases">
        <title>Novel species in genus Planococcus.</title>
        <authorList>
            <person name="Ning S."/>
        </authorList>
    </citation>
    <scope>NUCLEOTIDE SEQUENCE [LARGE SCALE GENOMIC DNA]</scope>
    <source>
        <strain evidence="2 3">N028</strain>
    </source>
</reference>
<evidence type="ECO:0000313" key="2">
    <source>
        <dbReference type="EMBL" id="MDN7242669.1"/>
    </source>
</evidence>
<dbReference type="PROSITE" id="PS50887">
    <property type="entry name" value="GGDEF"/>
    <property type="match status" value="1"/>
</dbReference>
<name>A0ABT8N457_9BACL</name>
<keyword evidence="3" id="KW-1185">Reference proteome</keyword>
<dbReference type="SMART" id="SM00267">
    <property type="entry name" value="GGDEF"/>
    <property type="match status" value="1"/>
</dbReference>
<dbReference type="InterPro" id="IPR050469">
    <property type="entry name" value="Diguanylate_Cyclase"/>
</dbReference>
<dbReference type="NCBIfam" id="TIGR00254">
    <property type="entry name" value="GGDEF"/>
    <property type="match status" value="1"/>
</dbReference>
<sequence length="326" mass="36717">MFTSIGEILEEVPCVGPKTKSREVDSIFKSLPNVQGIIVKAGIHHFALVMKTSFYQVIGNQYGYNLYMGRSIELIMNKAPLVVDHLQPIIKVSQLAMERPIEELYDYVIVAKENQCMGVVSIQSLLLAFAKIQKETALLMNPLTGLPGNNSINLELAKILSVEKFSVLYIDLDNFKTYNDTYGFKNGDDLLLATANIMTKTLAANFFGHIGGDDFIAILHHHNYEEIAQDIIDDFNRTIQSFYSETDWTQQFVIAENRAGHVEKIPLVSISIAIVTNEEKKFLSFQHIVDEAATIKKLCKQKPSSCYIVNSLNPSTNRLFKNDMVQ</sequence>
<evidence type="ECO:0000313" key="3">
    <source>
        <dbReference type="Proteomes" id="UP001172055"/>
    </source>
</evidence>
<dbReference type="Proteomes" id="UP001172055">
    <property type="component" value="Unassembled WGS sequence"/>
</dbReference>
<dbReference type="PANTHER" id="PTHR45138:SF25">
    <property type="entry name" value="GGDEF DOMAIN PROTEIN"/>
    <property type="match status" value="1"/>
</dbReference>
<feature type="domain" description="GGDEF" evidence="1">
    <location>
        <begin position="163"/>
        <end position="312"/>
    </location>
</feature>
<dbReference type="CDD" id="cd01949">
    <property type="entry name" value="GGDEF"/>
    <property type="match status" value="1"/>
</dbReference>